<feature type="transmembrane region" description="Helical" evidence="1">
    <location>
        <begin position="218"/>
        <end position="237"/>
    </location>
</feature>
<dbReference type="GO" id="GO:0016020">
    <property type="term" value="C:membrane"/>
    <property type="evidence" value="ECO:0007669"/>
    <property type="project" value="InterPro"/>
</dbReference>
<dbReference type="OrthoDB" id="1651152at2"/>
<feature type="transmembrane region" description="Helical" evidence="1">
    <location>
        <begin position="176"/>
        <end position="198"/>
    </location>
</feature>
<feature type="transmembrane region" description="Helical" evidence="1">
    <location>
        <begin position="301"/>
        <end position="326"/>
    </location>
</feature>
<dbReference type="InterPro" id="IPR051088">
    <property type="entry name" value="PTS_Sugar-EIIC/EIIB"/>
</dbReference>
<name>A0A1I2RZ71_9LACO</name>
<evidence type="ECO:0000313" key="4">
    <source>
        <dbReference type="Proteomes" id="UP000182635"/>
    </source>
</evidence>
<feature type="transmembrane region" description="Helical" evidence="1">
    <location>
        <begin position="126"/>
        <end position="147"/>
    </location>
</feature>
<dbReference type="GeneID" id="29801616"/>
<protein>
    <submittedName>
        <fullName evidence="3">PTS system, cellobiose-specific IIC component</fullName>
    </submittedName>
</protein>
<sequence length="421" mass="46303">MQKQVIFEIAKIREMSFFKTARAALLSVFPFVLIGSFAKVATVALLAPDSFLSGIFGMELSQRFNSLCNGIYAMTGGLSGLLAAHYSAGYTAQFLRQNYKTAATTGFIAYLALCFQQAGQSHGFVFAYRLLGVQGILAGIMFGYVVGKLFLLSGEFWSRVEGREGADQQLPGSFRMLLPLFLALAFAIILNFAGSYLFKNGISQSQEMKAATSSFTSILWLGLLTSVGTWCGLFGPYTSSIFFDEASATKNLNYSLAHHGDLTSVPYKLTTYSTYFTYAQLAGLGLLLALMFVSKRRNRRLLCWWCLIPVFFGYDSSLNIGVPVLLNPLFLIPYVFVPQLNMVVVSAFYKLGILLPSVYPVWGGTPPVLRALIATNGSFAAFFVSLALVMMDAFIYCFFVKNAERAGELMNRLKGGQVDEK</sequence>
<dbReference type="RefSeq" id="WP_014072802.1">
    <property type="nucleotide sequence ID" value="NZ_AYYL01000070.1"/>
</dbReference>
<organism evidence="3 4">
    <name type="scientific">Ligilactobacillus ruminis DSM 20403 = NBRC 102161</name>
    <dbReference type="NCBI Taxonomy" id="1423798"/>
    <lineage>
        <taxon>Bacteria</taxon>
        <taxon>Bacillati</taxon>
        <taxon>Bacillota</taxon>
        <taxon>Bacilli</taxon>
        <taxon>Lactobacillales</taxon>
        <taxon>Lactobacillaceae</taxon>
        <taxon>Ligilactobacillus</taxon>
    </lineage>
</organism>
<dbReference type="Proteomes" id="UP000182635">
    <property type="component" value="Unassembled WGS sequence"/>
</dbReference>
<dbReference type="GO" id="GO:0009401">
    <property type="term" value="P:phosphoenolpyruvate-dependent sugar phosphotransferase system"/>
    <property type="evidence" value="ECO:0007669"/>
    <property type="project" value="InterPro"/>
</dbReference>
<evidence type="ECO:0000313" key="3">
    <source>
        <dbReference type="EMBL" id="SFG44839.1"/>
    </source>
</evidence>
<dbReference type="InterPro" id="IPR004501">
    <property type="entry name" value="PTS_EIIC_3"/>
</dbReference>
<dbReference type="EMBL" id="FOPI01000022">
    <property type="protein sequence ID" value="SFG44839.1"/>
    <property type="molecule type" value="Genomic_DNA"/>
</dbReference>
<keyword evidence="1" id="KW-0812">Transmembrane</keyword>
<keyword evidence="1" id="KW-1133">Transmembrane helix</keyword>
<feature type="transmembrane region" description="Helical" evidence="1">
    <location>
        <begin position="70"/>
        <end position="90"/>
    </location>
</feature>
<dbReference type="PROSITE" id="PS51105">
    <property type="entry name" value="PTS_EIIC_TYPE_3"/>
    <property type="match status" value="1"/>
</dbReference>
<feature type="transmembrane region" description="Helical" evidence="1">
    <location>
        <begin position="275"/>
        <end position="294"/>
    </location>
</feature>
<feature type="transmembrane region" description="Helical" evidence="1">
    <location>
        <begin position="379"/>
        <end position="400"/>
    </location>
</feature>
<feature type="domain" description="PTS EIIC type-3" evidence="2">
    <location>
        <begin position="1"/>
        <end position="399"/>
    </location>
</feature>
<reference evidence="4" key="1">
    <citation type="submission" date="2016-10" db="EMBL/GenBank/DDBJ databases">
        <authorList>
            <person name="Varghese N."/>
            <person name="Submissions S."/>
        </authorList>
    </citation>
    <scope>NUCLEOTIDE SEQUENCE [LARGE SCALE GENOMIC DNA]</scope>
    <source>
        <strain evidence="4">DSM 20403</strain>
    </source>
</reference>
<dbReference type="PANTHER" id="PTHR33989">
    <property type="match status" value="1"/>
</dbReference>
<dbReference type="AlphaFoldDB" id="A0A1I2RZ71"/>
<gene>
    <name evidence="3" type="ORF">SAMN02910432_01417</name>
</gene>
<dbReference type="GO" id="GO:0008982">
    <property type="term" value="F:protein-N(PI)-phosphohistidine-sugar phosphotransferase activity"/>
    <property type="evidence" value="ECO:0007669"/>
    <property type="project" value="InterPro"/>
</dbReference>
<accession>A0A1I2RZ71</accession>
<dbReference type="PANTHER" id="PTHR33989:SF4">
    <property type="entry name" value="PTS SYSTEM N,N'-DIACETYLCHITOBIOSE-SPECIFIC EIIC COMPONENT"/>
    <property type="match status" value="1"/>
</dbReference>
<proteinExistence type="predicted"/>
<evidence type="ECO:0000256" key="1">
    <source>
        <dbReference type="SAM" id="Phobius"/>
    </source>
</evidence>
<keyword evidence="1" id="KW-0472">Membrane</keyword>
<evidence type="ECO:0000259" key="2">
    <source>
        <dbReference type="PROSITE" id="PS51105"/>
    </source>
</evidence>